<protein>
    <submittedName>
        <fullName evidence="4">2-polyprenyl-6-methoxyphenol hydroxylase</fullName>
    </submittedName>
</protein>
<name>A0A1Q8C5I8_9PSEU</name>
<evidence type="ECO:0000259" key="3">
    <source>
        <dbReference type="Pfam" id="PF01494"/>
    </source>
</evidence>
<dbReference type="EMBL" id="MSIE01000085">
    <property type="protein sequence ID" value="OLF09608.1"/>
    <property type="molecule type" value="Genomic_DNA"/>
</dbReference>
<dbReference type="Gene3D" id="3.30.9.10">
    <property type="entry name" value="D-Amino Acid Oxidase, subunit A, domain 2"/>
    <property type="match status" value="1"/>
</dbReference>
<dbReference type="InterPro" id="IPR050641">
    <property type="entry name" value="RIFMO-like"/>
</dbReference>
<dbReference type="OrthoDB" id="4246007at2"/>
<dbReference type="AlphaFoldDB" id="A0A1Q8C5I8"/>
<comment type="caution">
    <text evidence="4">The sequence shown here is derived from an EMBL/GenBank/DDBJ whole genome shotgun (WGS) entry which is preliminary data.</text>
</comment>
<keyword evidence="1" id="KW-0285">Flavoprotein</keyword>
<evidence type="ECO:0000313" key="5">
    <source>
        <dbReference type="Proteomes" id="UP000185596"/>
    </source>
</evidence>
<dbReference type="Gene3D" id="3.50.50.60">
    <property type="entry name" value="FAD/NAD(P)-binding domain"/>
    <property type="match status" value="1"/>
</dbReference>
<dbReference type="SUPFAM" id="SSF51905">
    <property type="entry name" value="FAD/NAD(P)-binding domain"/>
    <property type="match status" value="1"/>
</dbReference>
<keyword evidence="2" id="KW-0274">FAD</keyword>
<dbReference type="PANTHER" id="PTHR43004:SF21">
    <property type="entry name" value="FAD-BINDING DOMAIN-CONTAINING PROTEIN-RELATED"/>
    <property type="match status" value="1"/>
</dbReference>
<dbReference type="PANTHER" id="PTHR43004">
    <property type="entry name" value="TRK SYSTEM POTASSIUM UPTAKE PROTEIN"/>
    <property type="match status" value="1"/>
</dbReference>
<proteinExistence type="predicted"/>
<dbReference type="Proteomes" id="UP000185596">
    <property type="component" value="Unassembled WGS sequence"/>
</dbReference>
<accession>A0A1Q8C5I8</accession>
<dbReference type="Pfam" id="PF01494">
    <property type="entry name" value="FAD_binding_3"/>
    <property type="match status" value="1"/>
</dbReference>
<reference evidence="4 5" key="1">
    <citation type="submission" date="2016-12" db="EMBL/GenBank/DDBJ databases">
        <title>The draft genome sequence of Actinophytocola sp. 11-183.</title>
        <authorList>
            <person name="Wang W."/>
            <person name="Yuan L."/>
        </authorList>
    </citation>
    <scope>NUCLEOTIDE SEQUENCE [LARGE SCALE GENOMIC DNA]</scope>
    <source>
        <strain evidence="4 5">11-183</strain>
    </source>
</reference>
<sequence length="531" mass="57676">MPGRPALDERVLVVGAGPVGSVLALELARHGVGSTVVDRSTAAPAFPKMDYLNGRTMELLRRLGLADEVRRGGVDTRLRSDFIWTDTLTRPPIATWHYPAPDTLAGELGEVDDGSAPLEVYQRIPGSLLENLLRRRLREHPLVDLREGWTFTDLDERPSGVVASLVARDGGARHTLHARYLAGCDGANSVVRQCRGIPMPAAGPVTSRCSVYFTSADPLLRRHGRAFVTVGAKGITLVSRDEEDTWTASFQVPTDEPFVGDPVEVMHDMLGAEFTVDEVMGVGQWQGSLAVASRYRVGPVFLAGDAAHQFYPFGGHGANTGIADAVDLGWKLAGAVHGWGGDRLLDSYEAERRPVALFNREMSADLLEVWGRFVRLAADGASRGHIGGFLDRESHQLDNLGVHFGYRYTSSPVVVHEPGPAPRWDWHRIEPTTWPGGRAPSVRLSSGTALFDRFGTGFTLVDLTGTGAGEVAVKEALGQGIPMERLAVDEAAVRAVWERDLVLVRPDQHVAWRGDTVPDDWSAVLDVVCGR</sequence>
<evidence type="ECO:0000256" key="2">
    <source>
        <dbReference type="ARBA" id="ARBA00022827"/>
    </source>
</evidence>
<evidence type="ECO:0000313" key="4">
    <source>
        <dbReference type="EMBL" id="OLF09608.1"/>
    </source>
</evidence>
<dbReference type="Gene3D" id="3.40.30.120">
    <property type="match status" value="1"/>
</dbReference>
<gene>
    <name evidence="4" type="ORF">BU204_32995</name>
</gene>
<dbReference type="Pfam" id="PF21274">
    <property type="entry name" value="Rng_hyd_C"/>
    <property type="match status" value="1"/>
</dbReference>
<organism evidence="4 5">
    <name type="scientific">Actinophytocola xanthii</name>
    <dbReference type="NCBI Taxonomy" id="1912961"/>
    <lineage>
        <taxon>Bacteria</taxon>
        <taxon>Bacillati</taxon>
        <taxon>Actinomycetota</taxon>
        <taxon>Actinomycetes</taxon>
        <taxon>Pseudonocardiales</taxon>
        <taxon>Pseudonocardiaceae</taxon>
    </lineage>
</organism>
<keyword evidence="5" id="KW-1185">Reference proteome</keyword>
<dbReference type="NCBIfam" id="NF004780">
    <property type="entry name" value="PRK06126.1"/>
    <property type="match status" value="1"/>
</dbReference>
<dbReference type="PRINTS" id="PR00420">
    <property type="entry name" value="RNGMNOXGNASE"/>
</dbReference>
<feature type="domain" description="FAD-binding" evidence="3">
    <location>
        <begin position="10"/>
        <end position="356"/>
    </location>
</feature>
<dbReference type="InterPro" id="IPR002938">
    <property type="entry name" value="FAD-bd"/>
</dbReference>
<dbReference type="GO" id="GO:0016709">
    <property type="term" value="F:oxidoreductase activity, acting on paired donors, with incorporation or reduction of molecular oxygen, NAD(P)H as one donor, and incorporation of one atom of oxygen"/>
    <property type="evidence" value="ECO:0007669"/>
    <property type="project" value="UniProtKB-ARBA"/>
</dbReference>
<dbReference type="GO" id="GO:0071949">
    <property type="term" value="F:FAD binding"/>
    <property type="evidence" value="ECO:0007669"/>
    <property type="project" value="InterPro"/>
</dbReference>
<dbReference type="InterPro" id="IPR036188">
    <property type="entry name" value="FAD/NAD-bd_sf"/>
</dbReference>
<dbReference type="STRING" id="1912961.BU204_32995"/>
<evidence type="ECO:0000256" key="1">
    <source>
        <dbReference type="ARBA" id="ARBA00022630"/>
    </source>
</evidence>